<evidence type="ECO:0000256" key="3">
    <source>
        <dbReference type="ARBA" id="ARBA00023125"/>
    </source>
</evidence>
<dbReference type="Gene3D" id="3.40.190.290">
    <property type="match status" value="1"/>
</dbReference>
<proteinExistence type="inferred from homology"/>
<organism evidence="6 7">
    <name type="scientific">Vibrio mediterranei</name>
    <dbReference type="NCBI Taxonomy" id="689"/>
    <lineage>
        <taxon>Bacteria</taxon>
        <taxon>Pseudomonadati</taxon>
        <taxon>Pseudomonadota</taxon>
        <taxon>Gammaproteobacteria</taxon>
        <taxon>Vibrionales</taxon>
        <taxon>Vibrionaceae</taxon>
        <taxon>Vibrio</taxon>
    </lineage>
</organism>
<keyword evidence="4" id="KW-0804">Transcription</keyword>
<dbReference type="InterPro" id="IPR036388">
    <property type="entry name" value="WH-like_DNA-bd_sf"/>
</dbReference>
<dbReference type="CDD" id="cd08422">
    <property type="entry name" value="PBP2_CrgA_like"/>
    <property type="match status" value="1"/>
</dbReference>
<protein>
    <submittedName>
        <fullName evidence="6">LysR family transcriptional regulator</fullName>
    </submittedName>
</protein>
<dbReference type="GO" id="GO:0003700">
    <property type="term" value="F:DNA-binding transcription factor activity"/>
    <property type="evidence" value="ECO:0007669"/>
    <property type="project" value="InterPro"/>
</dbReference>
<dbReference type="SUPFAM" id="SSF53850">
    <property type="entry name" value="Periplasmic binding protein-like II"/>
    <property type="match status" value="1"/>
</dbReference>
<reference evidence="6 7" key="1">
    <citation type="submission" date="2018-11" db="EMBL/GenBank/DDBJ databases">
        <title>Complete Genome Sequence of Vbrio mediterranei 117-T6: a Potential Pathogen Bacteria Isolated from the Conchocelis of Pyropia.</title>
        <authorList>
            <person name="Liu Q."/>
        </authorList>
    </citation>
    <scope>NUCLEOTIDE SEQUENCE [LARGE SCALE GENOMIC DNA]</scope>
    <source>
        <strain evidence="6 7">117-T6</strain>
    </source>
</reference>
<dbReference type="EMBL" id="CP033577">
    <property type="protein sequence ID" value="AYV22980.1"/>
    <property type="molecule type" value="Genomic_DNA"/>
</dbReference>
<dbReference type="SUPFAM" id="SSF46785">
    <property type="entry name" value="Winged helix' DNA-binding domain"/>
    <property type="match status" value="1"/>
</dbReference>
<dbReference type="Proteomes" id="UP000279760">
    <property type="component" value="Chromosome 1"/>
</dbReference>
<dbReference type="AlphaFoldDB" id="A0A3G4VDX6"/>
<dbReference type="Pfam" id="PF03466">
    <property type="entry name" value="LysR_substrate"/>
    <property type="match status" value="1"/>
</dbReference>
<dbReference type="PROSITE" id="PS50931">
    <property type="entry name" value="HTH_LYSR"/>
    <property type="match status" value="1"/>
</dbReference>
<dbReference type="GO" id="GO:0006351">
    <property type="term" value="P:DNA-templated transcription"/>
    <property type="evidence" value="ECO:0007669"/>
    <property type="project" value="TreeGrafter"/>
</dbReference>
<dbReference type="InterPro" id="IPR036390">
    <property type="entry name" value="WH_DNA-bd_sf"/>
</dbReference>
<keyword evidence="2" id="KW-0805">Transcription regulation</keyword>
<dbReference type="InterPro" id="IPR058163">
    <property type="entry name" value="LysR-type_TF_proteobact-type"/>
</dbReference>
<dbReference type="PANTHER" id="PTHR30537">
    <property type="entry name" value="HTH-TYPE TRANSCRIPTIONAL REGULATOR"/>
    <property type="match status" value="1"/>
</dbReference>
<evidence type="ECO:0000256" key="1">
    <source>
        <dbReference type="ARBA" id="ARBA00009437"/>
    </source>
</evidence>
<evidence type="ECO:0000256" key="4">
    <source>
        <dbReference type="ARBA" id="ARBA00023163"/>
    </source>
</evidence>
<evidence type="ECO:0000256" key="2">
    <source>
        <dbReference type="ARBA" id="ARBA00023015"/>
    </source>
</evidence>
<name>A0A3G4VDX6_9VIBR</name>
<evidence type="ECO:0000259" key="5">
    <source>
        <dbReference type="PROSITE" id="PS50931"/>
    </source>
</evidence>
<keyword evidence="3" id="KW-0238">DNA-binding</keyword>
<gene>
    <name evidence="6" type="ORF">ECB94_01775</name>
</gene>
<evidence type="ECO:0000313" key="7">
    <source>
        <dbReference type="Proteomes" id="UP000279760"/>
    </source>
</evidence>
<evidence type="ECO:0000313" key="6">
    <source>
        <dbReference type="EMBL" id="AYV22980.1"/>
    </source>
</evidence>
<feature type="domain" description="HTH lysR-type" evidence="5">
    <location>
        <begin position="1"/>
        <end position="51"/>
    </location>
</feature>
<dbReference type="InterPro" id="IPR000847">
    <property type="entry name" value="LysR_HTH_N"/>
</dbReference>
<dbReference type="InterPro" id="IPR005119">
    <property type="entry name" value="LysR_subst-bd"/>
</dbReference>
<sequence>MFRRVVDLNSLSKAAEELGINASTVSRKISEIEAYYGVKLLIRSTRALDLTEEGKALYRYCQNVDDVLRRSEDEIMHHQLEPTGILKVVVPVDLGNLLLQDALVSFSRKYPKVLLDLDFSNRQVDMLEEGIDIWFCIGEVSNKSLISSELLSYKRYLMASKTYLSEYGDISSIADLKAPHRQLKSKNPFIYQESDKSVLKQLPVALTVNSGYTIFKACASGLGLAFIMPNLVKKYDTDKTLVPVLPNEIYQQSSVNMVYKERKLKPMRVEYFLAHMKSYFL</sequence>
<dbReference type="Pfam" id="PF00126">
    <property type="entry name" value="HTH_1"/>
    <property type="match status" value="1"/>
</dbReference>
<comment type="similarity">
    <text evidence="1">Belongs to the LysR transcriptional regulatory family.</text>
</comment>
<dbReference type="GO" id="GO:0043565">
    <property type="term" value="F:sequence-specific DNA binding"/>
    <property type="evidence" value="ECO:0007669"/>
    <property type="project" value="TreeGrafter"/>
</dbReference>
<dbReference type="Gene3D" id="1.10.10.10">
    <property type="entry name" value="Winged helix-like DNA-binding domain superfamily/Winged helix DNA-binding domain"/>
    <property type="match status" value="1"/>
</dbReference>
<dbReference type="PANTHER" id="PTHR30537:SF5">
    <property type="entry name" value="HTH-TYPE TRANSCRIPTIONAL ACTIVATOR TTDR-RELATED"/>
    <property type="match status" value="1"/>
</dbReference>
<accession>A0A3G4VDX6</accession>